<evidence type="ECO:0000259" key="6">
    <source>
        <dbReference type="Pfam" id="PF00551"/>
    </source>
</evidence>
<dbReference type="InterPro" id="IPR044135">
    <property type="entry name" value="Met-tRNA-FMT_C"/>
</dbReference>
<evidence type="ECO:0000313" key="8">
    <source>
        <dbReference type="EMBL" id="MBE1424302.1"/>
    </source>
</evidence>
<gene>
    <name evidence="5" type="primary">fmt</name>
    <name evidence="8" type="ORF">H4684_000932</name>
</gene>
<dbReference type="SUPFAM" id="SSF50486">
    <property type="entry name" value="FMT C-terminal domain-like"/>
    <property type="match status" value="1"/>
</dbReference>
<keyword evidence="3 5" id="KW-0808">Transferase</keyword>
<dbReference type="NCBIfam" id="TIGR00460">
    <property type="entry name" value="fmt"/>
    <property type="match status" value="1"/>
</dbReference>
<protein>
    <recommendedName>
        <fullName evidence="2 5">Methionyl-tRNA formyltransferase</fullName>
        <ecNumber evidence="2 5">2.1.2.9</ecNumber>
    </recommendedName>
</protein>
<feature type="domain" description="Formyl transferase C-terminal" evidence="7">
    <location>
        <begin position="212"/>
        <end position="315"/>
    </location>
</feature>
<dbReference type="SUPFAM" id="SSF53328">
    <property type="entry name" value="Formyltransferase"/>
    <property type="match status" value="1"/>
</dbReference>
<keyword evidence="4 5" id="KW-0648">Protein biosynthesis</keyword>
<dbReference type="Gene3D" id="3.40.50.12230">
    <property type="match status" value="1"/>
</dbReference>
<dbReference type="CDD" id="cd08646">
    <property type="entry name" value="FMT_core_Met-tRNA-FMT_N"/>
    <property type="match status" value="1"/>
</dbReference>
<dbReference type="Pfam" id="PF00551">
    <property type="entry name" value="Formyl_trans_N"/>
    <property type="match status" value="1"/>
</dbReference>
<dbReference type="PROSITE" id="PS00373">
    <property type="entry name" value="GART"/>
    <property type="match status" value="1"/>
</dbReference>
<dbReference type="PANTHER" id="PTHR11138:SF5">
    <property type="entry name" value="METHIONYL-TRNA FORMYLTRANSFERASE, MITOCHONDRIAL"/>
    <property type="match status" value="1"/>
</dbReference>
<dbReference type="InterPro" id="IPR036477">
    <property type="entry name" value="Formyl_transf_N_sf"/>
</dbReference>
<dbReference type="Pfam" id="PF02911">
    <property type="entry name" value="Formyl_trans_C"/>
    <property type="match status" value="1"/>
</dbReference>
<dbReference type="EMBL" id="JADBGG010000005">
    <property type="protein sequence ID" value="MBE1424302.1"/>
    <property type="molecule type" value="Genomic_DNA"/>
</dbReference>
<name>A0ABR9H0S3_9BACT</name>
<evidence type="ECO:0000259" key="7">
    <source>
        <dbReference type="Pfam" id="PF02911"/>
    </source>
</evidence>
<dbReference type="InterPro" id="IPR005794">
    <property type="entry name" value="Fmt"/>
</dbReference>
<comment type="similarity">
    <text evidence="1 5">Belongs to the Fmt family.</text>
</comment>
<dbReference type="InterPro" id="IPR041711">
    <property type="entry name" value="Met-tRNA-FMT_N"/>
</dbReference>
<dbReference type="EC" id="2.1.2.9" evidence="2 5"/>
<sequence>MAEREKRRLKVVFMGTPDFAAASLKHLLDWGGCDVVGVYCQPDRPCGRGQICTPPPVKLLAMESRLPVFQPLNFKEQADVDQLAALEPDLLLVAAYGLILPRTVLEIPKLGAINVHASLLPEYRGAAPIQRAIMDGKPVTGITIMQMEAGLDTGDILLQRSRAIGIMDTAQSLHDELAEMGGKLLVDALEKMDQGRLVRIPQDHARATYAAKLSKEEGRIDWNRPVLDVHNRIRGLFPWPGSWFDWDGMPGKTLRLTVHPGTIGDPLPEGVHPGEIHGVADDSVLIACADRLYAVPVIKPANSKPLRGREFYCGYLSRCSGDHLLKPEPACPGE</sequence>
<evidence type="ECO:0000256" key="3">
    <source>
        <dbReference type="ARBA" id="ARBA00022679"/>
    </source>
</evidence>
<feature type="domain" description="Formyl transferase N-terminal" evidence="6">
    <location>
        <begin position="10"/>
        <end position="189"/>
    </location>
</feature>
<keyword evidence="9" id="KW-1185">Reference proteome</keyword>
<evidence type="ECO:0000256" key="2">
    <source>
        <dbReference type="ARBA" id="ARBA00012261"/>
    </source>
</evidence>
<dbReference type="RefSeq" id="WP_092190500.1">
    <property type="nucleotide sequence ID" value="NZ_JADBGG010000005.1"/>
</dbReference>
<evidence type="ECO:0000313" key="9">
    <source>
        <dbReference type="Proteomes" id="UP000639010"/>
    </source>
</evidence>
<comment type="caution">
    <text evidence="8">The sequence shown here is derived from an EMBL/GenBank/DDBJ whole genome shotgun (WGS) entry which is preliminary data.</text>
</comment>
<comment type="function">
    <text evidence="5">Attaches a formyl group to the free amino group of methionyl-tRNA(fMet). The formyl group appears to play a dual role in the initiator identity of N-formylmethionyl-tRNA by promoting its recognition by IF2 and preventing the misappropriation of this tRNA by the elongation apparatus.</text>
</comment>
<evidence type="ECO:0000256" key="5">
    <source>
        <dbReference type="HAMAP-Rule" id="MF_00182"/>
    </source>
</evidence>
<proteinExistence type="inferred from homology"/>
<comment type="catalytic activity">
    <reaction evidence="5">
        <text>L-methionyl-tRNA(fMet) + (6R)-10-formyltetrahydrofolate = N-formyl-L-methionyl-tRNA(fMet) + (6S)-5,6,7,8-tetrahydrofolate + H(+)</text>
        <dbReference type="Rhea" id="RHEA:24380"/>
        <dbReference type="Rhea" id="RHEA-COMP:9952"/>
        <dbReference type="Rhea" id="RHEA-COMP:9953"/>
        <dbReference type="ChEBI" id="CHEBI:15378"/>
        <dbReference type="ChEBI" id="CHEBI:57453"/>
        <dbReference type="ChEBI" id="CHEBI:78530"/>
        <dbReference type="ChEBI" id="CHEBI:78844"/>
        <dbReference type="ChEBI" id="CHEBI:195366"/>
        <dbReference type="EC" id="2.1.2.9"/>
    </reaction>
</comment>
<dbReference type="Proteomes" id="UP000639010">
    <property type="component" value="Unassembled WGS sequence"/>
</dbReference>
<feature type="binding site" evidence="5">
    <location>
        <begin position="118"/>
        <end position="121"/>
    </location>
    <ligand>
        <name>(6S)-5,6,7,8-tetrahydrofolate</name>
        <dbReference type="ChEBI" id="CHEBI:57453"/>
    </ligand>
</feature>
<dbReference type="InterPro" id="IPR001555">
    <property type="entry name" value="GART_AS"/>
</dbReference>
<dbReference type="InterPro" id="IPR002376">
    <property type="entry name" value="Formyl_transf_N"/>
</dbReference>
<dbReference type="HAMAP" id="MF_00182">
    <property type="entry name" value="Formyl_trans"/>
    <property type="match status" value="1"/>
</dbReference>
<evidence type="ECO:0000256" key="4">
    <source>
        <dbReference type="ARBA" id="ARBA00022917"/>
    </source>
</evidence>
<evidence type="ECO:0000256" key="1">
    <source>
        <dbReference type="ARBA" id="ARBA00010699"/>
    </source>
</evidence>
<dbReference type="PANTHER" id="PTHR11138">
    <property type="entry name" value="METHIONYL-TRNA FORMYLTRANSFERASE"/>
    <property type="match status" value="1"/>
</dbReference>
<dbReference type="GO" id="GO:0004479">
    <property type="term" value="F:methionyl-tRNA formyltransferase activity"/>
    <property type="evidence" value="ECO:0007669"/>
    <property type="project" value="UniProtKB-EC"/>
</dbReference>
<dbReference type="InterPro" id="IPR011034">
    <property type="entry name" value="Formyl_transferase-like_C_sf"/>
</dbReference>
<organism evidence="8 9">
    <name type="scientific">Desulfomicrobium macestii</name>
    <dbReference type="NCBI Taxonomy" id="90731"/>
    <lineage>
        <taxon>Bacteria</taxon>
        <taxon>Pseudomonadati</taxon>
        <taxon>Thermodesulfobacteriota</taxon>
        <taxon>Desulfovibrionia</taxon>
        <taxon>Desulfovibrionales</taxon>
        <taxon>Desulfomicrobiaceae</taxon>
        <taxon>Desulfomicrobium</taxon>
    </lineage>
</organism>
<accession>A0ABR9H0S3</accession>
<dbReference type="CDD" id="cd08704">
    <property type="entry name" value="Met_tRNA_FMT_C"/>
    <property type="match status" value="1"/>
</dbReference>
<reference evidence="8 9" key="1">
    <citation type="submission" date="2020-10" db="EMBL/GenBank/DDBJ databases">
        <title>Genomic Encyclopedia of Type Strains, Phase IV (KMG-IV): sequencing the most valuable type-strain genomes for metagenomic binning, comparative biology and taxonomic classification.</title>
        <authorList>
            <person name="Goeker M."/>
        </authorList>
    </citation>
    <scope>NUCLEOTIDE SEQUENCE [LARGE SCALE GENOMIC DNA]</scope>
    <source>
        <strain evidence="8 9">DSM 4194</strain>
    </source>
</reference>
<dbReference type="InterPro" id="IPR005793">
    <property type="entry name" value="Formyl_trans_C"/>
</dbReference>